<evidence type="ECO:0000313" key="9">
    <source>
        <dbReference type="EMBL" id="KAG5667474.1"/>
    </source>
</evidence>
<evidence type="ECO:0000256" key="6">
    <source>
        <dbReference type="ARBA" id="ARBA00023128"/>
    </source>
</evidence>
<dbReference type="AlphaFoldDB" id="A0A9J6BCN7"/>
<dbReference type="PANTHER" id="PTHR42808:SF3">
    <property type="entry name" value="HYDROXYSTEROID DEHYDROGENASE-LIKE PROTEIN 2"/>
    <property type="match status" value="1"/>
</dbReference>
<evidence type="ECO:0000256" key="8">
    <source>
        <dbReference type="ARBA" id="ARBA00040243"/>
    </source>
</evidence>
<reference evidence="9" key="1">
    <citation type="submission" date="2021-03" db="EMBL/GenBank/DDBJ databases">
        <title>Chromosome level genome of the anhydrobiotic midge Polypedilum vanderplanki.</title>
        <authorList>
            <person name="Yoshida Y."/>
            <person name="Kikawada T."/>
            <person name="Gusev O."/>
        </authorList>
    </citation>
    <scope>NUCLEOTIDE SEQUENCE</scope>
    <source>
        <strain evidence="9">NIAS01</strain>
        <tissue evidence="9">Whole body or cell culture</tissue>
    </source>
</reference>
<evidence type="ECO:0000256" key="2">
    <source>
        <dbReference type="ARBA" id="ARBA00004275"/>
    </source>
</evidence>
<evidence type="ECO:0000256" key="5">
    <source>
        <dbReference type="ARBA" id="ARBA00023002"/>
    </source>
</evidence>
<keyword evidence="6" id="KW-0496">Mitochondrion</keyword>
<evidence type="ECO:0000313" key="10">
    <source>
        <dbReference type="Proteomes" id="UP001107558"/>
    </source>
</evidence>
<dbReference type="FunFam" id="3.40.50.720:FF:000301">
    <property type="entry name" value="Hydroxysteroid dehydrogenase like 2"/>
    <property type="match status" value="1"/>
</dbReference>
<dbReference type="OrthoDB" id="5327538at2759"/>
<evidence type="ECO:0000256" key="3">
    <source>
        <dbReference type="ARBA" id="ARBA00006484"/>
    </source>
</evidence>
<dbReference type="Pfam" id="PF00106">
    <property type="entry name" value="adh_short"/>
    <property type="match status" value="1"/>
</dbReference>
<dbReference type="PRINTS" id="PR00081">
    <property type="entry name" value="GDHRDH"/>
</dbReference>
<comment type="subcellular location">
    <subcellularLocation>
        <location evidence="1">Mitochondrion</location>
    </subcellularLocation>
    <subcellularLocation>
        <location evidence="2">Peroxisome</location>
    </subcellularLocation>
</comment>
<gene>
    <name evidence="9" type="ORF">PVAND_015454</name>
</gene>
<dbReference type="GO" id="GO:0005739">
    <property type="term" value="C:mitochondrion"/>
    <property type="evidence" value="ECO:0007669"/>
    <property type="project" value="UniProtKB-SubCell"/>
</dbReference>
<dbReference type="InterPro" id="IPR002347">
    <property type="entry name" value="SDR_fam"/>
</dbReference>
<dbReference type="InterPro" id="IPR036291">
    <property type="entry name" value="NAD(P)-bd_dom_sf"/>
</dbReference>
<dbReference type="SUPFAM" id="SSF51735">
    <property type="entry name" value="NAD(P)-binding Rossmann-fold domains"/>
    <property type="match status" value="1"/>
</dbReference>
<keyword evidence="10" id="KW-1185">Reference proteome</keyword>
<keyword evidence="7" id="KW-0576">Peroxisome</keyword>
<keyword evidence="4" id="KW-0521">NADP</keyword>
<dbReference type="PANTHER" id="PTHR42808">
    <property type="entry name" value="HYDROXYSTEROID DEHYDROGENASE-LIKE PROTEIN 2"/>
    <property type="match status" value="1"/>
</dbReference>
<organism evidence="9 10">
    <name type="scientific">Polypedilum vanderplanki</name>
    <name type="common">Sleeping chironomid midge</name>
    <dbReference type="NCBI Taxonomy" id="319348"/>
    <lineage>
        <taxon>Eukaryota</taxon>
        <taxon>Metazoa</taxon>
        <taxon>Ecdysozoa</taxon>
        <taxon>Arthropoda</taxon>
        <taxon>Hexapoda</taxon>
        <taxon>Insecta</taxon>
        <taxon>Pterygota</taxon>
        <taxon>Neoptera</taxon>
        <taxon>Endopterygota</taxon>
        <taxon>Diptera</taxon>
        <taxon>Nematocera</taxon>
        <taxon>Chironomoidea</taxon>
        <taxon>Chironomidae</taxon>
        <taxon>Chironominae</taxon>
        <taxon>Polypedilum</taxon>
        <taxon>Polypedilum</taxon>
    </lineage>
</organism>
<evidence type="ECO:0000256" key="7">
    <source>
        <dbReference type="ARBA" id="ARBA00023140"/>
    </source>
</evidence>
<accession>A0A9J6BCN7</accession>
<dbReference type="Gene3D" id="3.40.50.720">
    <property type="entry name" value="NAD(P)-binding Rossmann-like Domain"/>
    <property type="match status" value="1"/>
</dbReference>
<evidence type="ECO:0000256" key="4">
    <source>
        <dbReference type="ARBA" id="ARBA00022857"/>
    </source>
</evidence>
<keyword evidence="5" id="KW-0560">Oxidoreductase</keyword>
<proteinExistence type="inferred from homology"/>
<dbReference type="InterPro" id="IPR051935">
    <property type="entry name" value="HSDL2"/>
</dbReference>
<evidence type="ECO:0000256" key="1">
    <source>
        <dbReference type="ARBA" id="ARBA00004173"/>
    </source>
</evidence>
<sequence length="290" mass="31300">MVVNTGILAGKTVFITGASRGIGKAIALKVAADGANVVIAAKTDKPHPKLPGTIYTAAEEVIAAGGKALPCICDVRFEDQVKAAVKKTIDTFGGIDIVINNASAISLTTVENTDMKRFDLMHQINTRGTFLVTKECLPYLKKSNHAHVVILTPPVIAKGAVLSGKIAYTIAKYGMGLCTLGMSEEFKQYGIAVNGLWPRTIIWTKAVEVTRGSKFFDYSRTPEIMADATYAIISKPPSARTGQIFIDDEILKTEGITDLSKYRCNPKVDEKQLSILTTEENGFVNMVAKL</sequence>
<comment type="similarity">
    <text evidence="3">Belongs to the short-chain dehydrogenases/reductases (SDR) family.</text>
</comment>
<protein>
    <recommendedName>
        <fullName evidence="8">Hydroxysteroid dehydrogenase-like protein 2</fullName>
    </recommendedName>
</protein>
<dbReference type="Proteomes" id="UP001107558">
    <property type="component" value="Chromosome 4"/>
</dbReference>
<dbReference type="GO" id="GO:0016491">
    <property type="term" value="F:oxidoreductase activity"/>
    <property type="evidence" value="ECO:0007669"/>
    <property type="project" value="UniProtKB-KW"/>
</dbReference>
<dbReference type="GO" id="GO:0005777">
    <property type="term" value="C:peroxisome"/>
    <property type="evidence" value="ECO:0007669"/>
    <property type="project" value="UniProtKB-SubCell"/>
</dbReference>
<comment type="caution">
    <text evidence="9">The sequence shown here is derived from an EMBL/GenBank/DDBJ whole genome shotgun (WGS) entry which is preliminary data.</text>
</comment>
<dbReference type="NCBIfam" id="NF006133">
    <property type="entry name" value="PRK08278.1"/>
    <property type="match status" value="1"/>
</dbReference>
<dbReference type="EMBL" id="JADBJN010000004">
    <property type="protein sequence ID" value="KAG5667474.1"/>
    <property type="molecule type" value="Genomic_DNA"/>
</dbReference>
<name>A0A9J6BCN7_POLVA</name>